<protein>
    <submittedName>
        <fullName evidence="4">Oxidoreductase</fullName>
    </submittedName>
</protein>
<dbReference type="InterPro" id="IPR036318">
    <property type="entry name" value="FAD-bd_PCMH-like_sf"/>
</dbReference>
<keyword evidence="1" id="KW-0274">FAD</keyword>
<keyword evidence="2" id="KW-0560">Oxidoreductase</keyword>
<dbReference type="Pfam" id="PF04030">
    <property type="entry name" value="ALO"/>
    <property type="match status" value="2"/>
</dbReference>
<dbReference type="InterPro" id="IPR010031">
    <property type="entry name" value="FAD_lactone_oxidase-like"/>
</dbReference>
<dbReference type="PANTHER" id="PTHR43762:SF1">
    <property type="entry name" value="D-ARABINONO-1,4-LACTONE OXIDASE"/>
    <property type="match status" value="1"/>
</dbReference>
<dbReference type="GO" id="GO:0071949">
    <property type="term" value="F:FAD binding"/>
    <property type="evidence" value="ECO:0007669"/>
    <property type="project" value="InterPro"/>
</dbReference>
<reference evidence="4 5" key="1">
    <citation type="submission" date="2018-06" db="EMBL/GenBank/DDBJ databases">
        <title>Chryseolinea flavus sp. nov., a member of the phylum Bacteroidetes isolated from soil.</title>
        <authorList>
            <person name="Li Y."/>
            <person name="Wang J."/>
        </authorList>
    </citation>
    <scope>NUCLEOTIDE SEQUENCE [LARGE SCALE GENOMIC DNA]</scope>
    <source>
        <strain evidence="4 5">SDU1-6</strain>
    </source>
</reference>
<dbReference type="AlphaFoldDB" id="A0A364Y7J7"/>
<evidence type="ECO:0000259" key="3">
    <source>
        <dbReference type="PROSITE" id="PS51387"/>
    </source>
</evidence>
<evidence type="ECO:0000256" key="1">
    <source>
        <dbReference type="ARBA" id="ARBA00022827"/>
    </source>
</evidence>
<dbReference type="PIRSF" id="PIRSF000136">
    <property type="entry name" value="LGO_GLO"/>
    <property type="match status" value="1"/>
</dbReference>
<dbReference type="EMBL" id="QMFY01000001">
    <property type="protein sequence ID" value="RAW02920.1"/>
    <property type="molecule type" value="Genomic_DNA"/>
</dbReference>
<keyword evidence="1" id="KW-0285">Flavoprotein</keyword>
<dbReference type="OrthoDB" id="9800184at2"/>
<dbReference type="SUPFAM" id="SSF56176">
    <property type="entry name" value="FAD-binding/transporter-associated domain-like"/>
    <property type="match status" value="1"/>
</dbReference>
<dbReference type="Gene3D" id="1.10.45.10">
    <property type="entry name" value="Vanillyl-alcohol Oxidase, Chain A, domain 4"/>
    <property type="match status" value="1"/>
</dbReference>
<dbReference type="InterPro" id="IPR007173">
    <property type="entry name" value="ALO_C"/>
</dbReference>
<dbReference type="GO" id="GO:0003885">
    <property type="term" value="F:D-arabinono-1,4-lactone oxidase activity"/>
    <property type="evidence" value="ECO:0007669"/>
    <property type="project" value="InterPro"/>
</dbReference>
<dbReference type="InterPro" id="IPR016171">
    <property type="entry name" value="Vanillyl_alc_oxidase_C-sub2"/>
</dbReference>
<accession>A0A364Y7J7</accession>
<evidence type="ECO:0000313" key="4">
    <source>
        <dbReference type="EMBL" id="RAW02920.1"/>
    </source>
</evidence>
<dbReference type="InterPro" id="IPR016169">
    <property type="entry name" value="FAD-bd_PCMH_sub2"/>
</dbReference>
<name>A0A364Y7J7_9BACT</name>
<evidence type="ECO:0000313" key="5">
    <source>
        <dbReference type="Proteomes" id="UP000251889"/>
    </source>
</evidence>
<dbReference type="Gene3D" id="3.30.70.2520">
    <property type="match status" value="1"/>
</dbReference>
<organism evidence="4 5">
    <name type="scientific">Pseudochryseolinea flava</name>
    <dbReference type="NCBI Taxonomy" id="2059302"/>
    <lineage>
        <taxon>Bacteria</taxon>
        <taxon>Pseudomonadati</taxon>
        <taxon>Bacteroidota</taxon>
        <taxon>Cytophagia</taxon>
        <taxon>Cytophagales</taxon>
        <taxon>Fulvivirgaceae</taxon>
        <taxon>Pseudochryseolinea</taxon>
    </lineage>
</organism>
<feature type="domain" description="FAD-binding PCMH-type" evidence="3">
    <location>
        <begin position="32"/>
        <end position="201"/>
    </location>
</feature>
<dbReference type="GO" id="GO:0016020">
    <property type="term" value="C:membrane"/>
    <property type="evidence" value="ECO:0007669"/>
    <property type="project" value="InterPro"/>
</dbReference>
<keyword evidence="5" id="KW-1185">Reference proteome</keyword>
<sequence length="415" mass="47654">MSHYCRQLVFLIRHSILRVYDMMEWENWSGSLKFSPAQFVTPDHEEYLRDIVARQSAKGGKIKLAAAGHSSSPLVETDGLLVHLNQMKGIKNIHHNGTATLYAGTTVHESNMLLQQHNLALFNTGDVDVQTLAGAISTGTHGSGRRLQNLAAVLKGVRMIDYKGDVHDFNDDKNADVMKAMRVSLGAFGIFTEITVAVVPLFQLHRTEMFTDTNTCVENFEQLANVNRNVDFYWYPRSDETKIRILNEPGKGTDQFHFSYYCRKDEAGNVGEILPKKRTLKFDEMEYALPWEAGLSCFEEVRKRVKARHRKNVAWRILVRSIAADENYLSPHQGRDSISISLHHNAGLPYEAYFNDIEPIFIAYGGRPHWAKKHNMRSTQLQKLYPRWNEFHALRKKIDPNGFYMNNHLKEVFEK</sequence>
<evidence type="ECO:0000256" key="2">
    <source>
        <dbReference type="ARBA" id="ARBA00023002"/>
    </source>
</evidence>
<dbReference type="InterPro" id="IPR016166">
    <property type="entry name" value="FAD-bd_PCMH"/>
</dbReference>
<gene>
    <name evidence="4" type="ORF">DQQ10_02090</name>
</gene>
<dbReference type="Gene3D" id="3.30.43.10">
    <property type="entry name" value="Uridine Diphospho-n-acetylenolpyruvylglucosamine Reductase, domain 2"/>
    <property type="match status" value="1"/>
</dbReference>
<dbReference type="Pfam" id="PF01565">
    <property type="entry name" value="FAD_binding_4"/>
    <property type="match status" value="1"/>
</dbReference>
<dbReference type="Proteomes" id="UP000251889">
    <property type="component" value="Unassembled WGS sequence"/>
</dbReference>
<dbReference type="InterPro" id="IPR006094">
    <property type="entry name" value="Oxid_FAD_bind_N"/>
</dbReference>
<comment type="caution">
    <text evidence="4">The sequence shown here is derived from an EMBL/GenBank/DDBJ whole genome shotgun (WGS) entry which is preliminary data.</text>
</comment>
<proteinExistence type="predicted"/>
<dbReference type="PANTHER" id="PTHR43762">
    <property type="entry name" value="L-GULONOLACTONE OXIDASE"/>
    <property type="match status" value="1"/>
</dbReference>
<dbReference type="PROSITE" id="PS51387">
    <property type="entry name" value="FAD_PCMH"/>
    <property type="match status" value="1"/>
</dbReference>
<dbReference type="InterPro" id="IPR016167">
    <property type="entry name" value="FAD-bd_PCMH_sub1"/>
</dbReference>
<dbReference type="Gene3D" id="3.30.465.10">
    <property type="match status" value="1"/>
</dbReference>